<dbReference type="OMA" id="NHYSERF"/>
<dbReference type="EMBL" id="CP069107">
    <property type="protein sequence ID" value="QSS57857.1"/>
    <property type="molecule type" value="Genomic_DNA"/>
</dbReference>
<dbReference type="AlphaFoldDB" id="F0UTT6"/>
<evidence type="ECO:0000313" key="5">
    <source>
        <dbReference type="EMBL" id="QSS57857.1"/>
    </source>
</evidence>
<dbReference type="PRINTS" id="PR00081">
    <property type="entry name" value="GDHRDH"/>
</dbReference>
<dbReference type="HOGENOM" id="CLU_010194_8_2_1"/>
<gene>
    <name evidence="4" type="ORF">HCEG_08528</name>
    <name evidence="5" type="ORF">I7I53_12166</name>
</gene>
<accession>F0UTT6</accession>
<reference evidence="5" key="2">
    <citation type="submission" date="2021-01" db="EMBL/GenBank/DDBJ databases">
        <title>Chromosome-level genome assembly of a human fungal pathogen reveals clustering of transcriptionally co-regulated genes.</title>
        <authorList>
            <person name="Voorhies M."/>
            <person name="Cohen S."/>
            <person name="Shea T.P."/>
            <person name="Petrus S."/>
            <person name="Munoz J.F."/>
            <person name="Poplawski S."/>
            <person name="Goldman W.E."/>
            <person name="Michael T."/>
            <person name="Cuomo C.A."/>
            <person name="Sil A."/>
            <person name="Beyhan S."/>
        </authorList>
    </citation>
    <scope>NUCLEOTIDE SEQUENCE</scope>
    <source>
        <strain evidence="5">H88</strain>
    </source>
</reference>
<reference evidence="6" key="1">
    <citation type="submission" date="2008-07" db="EMBL/GenBank/DDBJ databases">
        <title>Annotation of Ajellomyces capsulatus strain H88.</title>
        <authorList>
            <person name="Champion M."/>
            <person name="Cuomo C."/>
            <person name="Ma L.-J."/>
            <person name="Henn M.R."/>
            <person name="Sil A."/>
            <person name="Goldman B."/>
            <person name="Young S.K."/>
            <person name="Kodira C.D."/>
            <person name="Zeng Q."/>
            <person name="Koehrsen M."/>
            <person name="Alvarado L."/>
            <person name="Berlin A."/>
            <person name="Borenstein D."/>
            <person name="Chen Z."/>
            <person name="Engels R."/>
            <person name="Freedman E."/>
            <person name="Gellesch M."/>
            <person name="Goldberg J."/>
            <person name="Griggs A."/>
            <person name="Gujja S."/>
            <person name="Heiman D."/>
            <person name="Hepburn T."/>
            <person name="Howarth C."/>
            <person name="Jen D."/>
            <person name="Larson L."/>
            <person name="Lewis B."/>
            <person name="Mehta T."/>
            <person name="Park D."/>
            <person name="Pearson M."/>
            <person name="Roberts A."/>
            <person name="Saif S."/>
            <person name="Shea T."/>
            <person name="Shenoy N."/>
            <person name="Sisk P."/>
            <person name="Stolte C."/>
            <person name="Sykes S."/>
            <person name="Walk T."/>
            <person name="White J."/>
            <person name="Yandava C."/>
            <person name="Klein B."/>
            <person name="McEwen J.G."/>
            <person name="Puccia R."/>
            <person name="Goldman G.H."/>
            <person name="Felipe M.S."/>
            <person name="Nino-Vega G."/>
            <person name="San-Blas G."/>
            <person name="Taylor J."/>
            <person name="Mendoza L."/>
            <person name="Galagan J."/>
            <person name="Nusbaum C."/>
            <person name="Birren B."/>
        </authorList>
    </citation>
    <scope>NUCLEOTIDE SEQUENCE [LARGE SCALE GENOMIC DNA]</scope>
    <source>
        <strain evidence="6">H88</strain>
    </source>
</reference>
<dbReference type="Pfam" id="PF00106">
    <property type="entry name" value="adh_short"/>
    <property type="match status" value="1"/>
</dbReference>
<proteinExistence type="inferred from homology"/>
<dbReference type="OrthoDB" id="1933717at2759"/>
<dbReference type="InterPro" id="IPR002347">
    <property type="entry name" value="SDR_fam"/>
</dbReference>
<name>F0UTT6_AJEC8</name>
<dbReference type="PANTHER" id="PTHR42901">
    <property type="entry name" value="ALCOHOL DEHYDROGENASE"/>
    <property type="match status" value="1"/>
</dbReference>
<dbReference type="Proteomes" id="UP000008142">
    <property type="component" value="Unassembled WGS sequence"/>
</dbReference>
<feature type="domain" description="Ketoreductase" evidence="3">
    <location>
        <begin position="29"/>
        <end position="225"/>
    </location>
</feature>
<evidence type="ECO:0000313" key="4">
    <source>
        <dbReference type="EMBL" id="EGC49313.1"/>
    </source>
</evidence>
<comment type="similarity">
    <text evidence="1">Belongs to the short-chain dehydrogenases/reductases (SDR) family.</text>
</comment>
<dbReference type="CDD" id="cd05233">
    <property type="entry name" value="SDR_c"/>
    <property type="match status" value="1"/>
</dbReference>
<dbReference type="STRING" id="544711.F0UTT6"/>
<dbReference type="EMBL" id="DS990643">
    <property type="protein sequence ID" value="EGC49313.1"/>
    <property type="molecule type" value="Genomic_DNA"/>
</dbReference>
<dbReference type="InterPro" id="IPR036291">
    <property type="entry name" value="NAD(P)-bd_dom_sf"/>
</dbReference>
<dbReference type="Proteomes" id="UP000663419">
    <property type="component" value="Chromosome 6"/>
</dbReference>
<dbReference type="SMART" id="SM00822">
    <property type="entry name" value="PKS_KR"/>
    <property type="match status" value="1"/>
</dbReference>
<evidence type="ECO:0000256" key="2">
    <source>
        <dbReference type="ARBA" id="ARBA00023002"/>
    </source>
</evidence>
<evidence type="ECO:0000259" key="3">
    <source>
        <dbReference type="SMART" id="SM00822"/>
    </source>
</evidence>
<dbReference type="Gene3D" id="3.40.50.720">
    <property type="entry name" value="NAD(P)-binding Rossmann-like Domain"/>
    <property type="match status" value="1"/>
</dbReference>
<dbReference type="PANTHER" id="PTHR42901:SF1">
    <property type="entry name" value="ALCOHOL DEHYDROGENASE"/>
    <property type="match status" value="1"/>
</dbReference>
<organism evidence="6">
    <name type="scientific">Ajellomyces capsulatus (strain H88)</name>
    <name type="common">Darling's disease fungus</name>
    <name type="synonym">Histoplasma capsulatum</name>
    <dbReference type="NCBI Taxonomy" id="544711"/>
    <lineage>
        <taxon>Eukaryota</taxon>
        <taxon>Fungi</taxon>
        <taxon>Dikarya</taxon>
        <taxon>Ascomycota</taxon>
        <taxon>Pezizomycotina</taxon>
        <taxon>Eurotiomycetes</taxon>
        <taxon>Eurotiomycetidae</taxon>
        <taxon>Onygenales</taxon>
        <taxon>Ajellomycetaceae</taxon>
        <taxon>Histoplasma</taxon>
    </lineage>
</organism>
<dbReference type="InterPro" id="IPR057326">
    <property type="entry name" value="KR_dom"/>
</dbReference>
<evidence type="ECO:0000313" key="6">
    <source>
        <dbReference type="Proteomes" id="UP000008142"/>
    </source>
</evidence>
<keyword evidence="2" id="KW-0560">Oxidoreductase</keyword>
<dbReference type="GO" id="GO:0016491">
    <property type="term" value="F:oxidoreductase activity"/>
    <property type="evidence" value="ECO:0007669"/>
    <property type="project" value="UniProtKB-KW"/>
</dbReference>
<evidence type="ECO:0000256" key="1">
    <source>
        <dbReference type="ARBA" id="ARBA00006484"/>
    </source>
</evidence>
<dbReference type="VEuPathDB" id="FungiDB:I7I53_12166"/>
<dbReference type="SUPFAM" id="SSF51735">
    <property type="entry name" value="NAD(P)-binding Rossmann-fold domains"/>
    <property type="match status" value="1"/>
</dbReference>
<sequence>MPRFATKTVHKKPYAAISPTAPEHSQAGQTVVITGGGGGIGLAIARAFAQAGAQKIILLGRRSEVLFDAVKQLQKEVPGYCGELQAVPCDISDKMRVARFWDRLREENTAVDVLFLNAGVIDPIGDILKAKHSDAWAAFDGNTRANLDMTQRFFNNNIDAFPNGKKKSLVHVSSATAADYHLNPIAGTYASSKAAFLALLHRIAIQEPVEKAQIISFDPGFIYSPGVKAAGFSEHSYDWDDENLPGQFAVWATSSAAAMFHGRFVKSCWDVNELQGAEVKAHIDNDDMFLKMGVIGY</sequence>
<protein>
    <submittedName>
        <fullName evidence="5">Short-chain dehydrogenase</fullName>
    </submittedName>
</protein>